<dbReference type="EMBL" id="MN740976">
    <property type="protein sequence ID" value="QHU20930.1"/>
    <property type="molecule type" value="Genomic_DNA"/>
</dbReference>
<proteinExistence type="predicted"/>
<name>A0A6C0KW75_9ZZZZ</name>
<sequence>MNIDNDKTNYNTDTKILTNLLVLDSDHRDTTIYSKANNFIIDLDTAGQPPLRDVLGIRMYKFYMYGGSSSNLQPSSVYLQLNDYNHIITGTPLIKSAFANFITNPNGVTFYDSSSVLMETDSSIYTFNPVAGNIRKFKISILNSDGTLYDTKDFKVVMSLTVLSKRNKYSRN</sequence>
<accession>A0A6C0KW75</accession>
<organism evidence="1">
    <name type="scientific">viral metagenome</name>
    <dbReference type="NCBI Taxonomy" id="1070528"/>
    <lineage>
        <taxon>unclassified sequences</taxon>
        <taxon>metagenomes</taxon>
        <taxon>organismal metagenomes</taxon>
    </lineage>
</organism>
<protein>
    <submittedName>
        <fullName evidence="1">Uncharacterized protein</fullName>
    </submittedName>
</protein>
<evidence type="ECO:0000313" key="1">
    <source>
        <dbReference type="EMBL" id="QHU20930.1"/>
    </source>
</evidence>
<dbReference type="AlphaFoldDB" id="A0A6C0KW75"/>
<reference evidence="1" key="1">
    <citation type="journal article" date="2020" name="Nature">
        <title>Giant virus diversity and host interactions through global metagenomics.</title>
        <authorList>
            <person name="Schulz F."/>
            <person name="Roux S."/>
            <person name="Paez-Espino D."/>
            <person name="Jungbluth S."/>
            <person name="Walsh D.A."/>
            <person name="Denef V.J."/>
            <person name="McMahon K.D."/>
            <person name="Konstantinidis K.T."/>
            <person name="Eloe-Fadrosh E.A."/>
            <person name="Kyrpides N.C."/>
            <person name="Woyke T."/>
        </authorList>
    </citation>
    <scope>NUCLEOTIDE SEQUENCE</scope>
    <source>
        <strain evidence="1">GVMAG-S-3300013094-100</strain>
    </source>
</reference>